<feature type="compositionally biased region" description="Basic residues" evidence="1">
    <location>
        <begin position="138"/>
        <end position="148"/>
    </location>
</feature>
<reference evidence="2" key="1">
    <citation type="submission" date="2020-01" db="EMBL/GenBank/DDBJ databases">
        <authorList>
            <person name="Mishra B."/>
        </authorList>
    </citation>
    <scope>NUCLEOTIDE SEQUENCE [LARGE SCALE GENOMIC DNA]</scope>
</reference>
<proteinExistence type="predicted"/>
<keyword evidence="3" id="KW-1185">Reference proteome</keyword>
<feature type="compositionally biased region" description="Polar residues" evidence="1">
    <location>
        <begin position="111"/>
        <end position="137"/>
    </location>
</feature>
<dbReference type="EMBL" id="CACVBM020000505">
    <property type="protein sequence ID" value="CAA7019949.1"/>
    <property type="molecule type" value="Genomic_DNA"/>
</dbReference>
<protein>
    <submittedName>
        <fullName evidence="2">Uncharacterized protein</fullName>
    </submittedName>
</protein>
<comment type="caution">
    <text evidence="2">The sequence shown here is derived from an EMBL/GenBank/DDBJ whole genome shotgun (WGS) entry which is preliminary data.</text>
</comment>
<accession>A0A6D2HUM9</accession>
<gene>
    <name evidence="2" type="ORF">MERR_LOCUS7184</name>
</gene>
<evidence type="ECO:0000313" key="2">
    <source>
        <dbReference type="EMBL" id="CAA7019949.1"/>
    </source>
</evidence>
<name>A0A6D2HUM9_9BRAS</name>
<dbReference type="Proteomes" id="UP000467841">
    <property type="component" value="Unassembled WGS sequence"/>
</dbReference>
<feature type="compositionally biased region" description="Low complexity" evidence="1">
    <location>
        <begin position="237"/>
        <end position="253"/>
    </location>
</feature>
<evidence type="ECO:0000313" key="3">
    <source>
        <dbReference type="Proteomes" id="UP000467841"/>
    </source>
</evidence>
<dbReference type="AlphaFoldDB" id="A0A6D2HUM9"/>
<feature type="region of interest" description="Disordered" evidence="1">
    <location>
        <begin position="213"/>
        <end position="253"/>
    </location>
</feature>
<evidence type="ECO:0000256" key="1">
    <source>
        <dbReference type="SAM" id="MobiDB-lite"/>
    </source>
</evidence>
<organism evidence="2 3">
    <name type="scientific">Microthlaspi erraticum</name>
    <dbReference type="NCBI Taxonomy" id="1685480"/>
    <lineage>
        <taxon>Eukaryota</taxon>
        <taxon>Viridiplantae</taxon>
        <taxon>Streptophyta</taxon>
        <taxon>Embryophyta</taxon>
        <taxon>Tracheophyta</taxon>
        <taxon>Spermatophyta</taxon>
        <taxon>Magnoliopsida</taxon>
        <taxon>eudicotyledons</taxon>
        <taxon>Gunneridae</taxon>
        <taxon>Pentapetalae</taxon>
        <taxon>rosids</taxon>
        <taxon>malvids</taxon>
        <taxon>Brassicales</taxon>
        <taxon>Brassicaceae</taxon>
        <taxon>Coluteocarpeae</taxon>
        <taxon>Microthlaspi</taxon>
    </lineage>
</organism>
<sequence>MMLAWFQLNLENEFARTLTYVQIPNFFVYIASEKRWKERETGFAIGRINYAPRKIEDAYYCRVLLNVVRGPTCFDDIKTYNGVLYPSNKDACYARKRSYNQKSEDCPDGSIENQRPTAQSGWPRNECSTLGQISSVRLKSRPKSKTVGRSRITTRETSRGRPRHATTAHDQTREPGKRLAAAQLIRVPRRCAVRPGKLRPASGRDFIGQIHRPTTAADHESVRPRPFRLGHTRLSGRSSRTTVPTPRSTRSPF</sequence>
<dbReference type="OrthoDB" id="1751583at2759"/>
<feature type="region of interest" description="Disordered" evidence="1">
    <location>
        <begin position="101"/>
        <end position="177"/>
    </location>
</feature>